<dbReference type="AlphaFoldDB" id="A0A1S2NHH4"/>
<evidence type="ECO:0000313" key="4">
    <source>
        <dbReference type="Proteomes" id="UP000180246"/>
    </source>
</evidence>
<comment type="caution">
    <text evidence="3">The sequence shown here is derived from an EMBL/GenBank/DDBJ whole genome shotgun (WGS) entry which is preliminary data.</text>
</comment>
<feature type="chain" id="PRO_5012616547" evidence="1">
    <location>
        <begin position="29"/>
        <end position="354"/>
    </location>
</feature>
<dbReference type="InterPro" id="IPR005151">
    <property type="entry name" value="Tail-specific_protease"/>
</dbReference>
<evidence type="ECO:0000313" key="3">
    <source>
        <dbReference type="EMBL" id="OIJ44546.1"/>
    </source>
</evidence>
<dbReference type="Gene3D" id="3.90.226.10">
    <property type="entry name" value="2-enoyl-CoA Hydratase, Chain A, domain 1"/>
    <property type="match status" value="1"/>
</dbReference>
<feature type="signal peptide" evidence="1">
    <location>
        <begin position="1"/>
        <end position="28"/>
    </location>
</feature>
<dbReference type="InterPro" id="IPR029045">
    <property type="entry name" value="ClpP/crotonase-like_dom_sf"/>
</dbReference>
<reference evidence="3 4" key="1">
    <citation type="submission" date="2014-10" db="EMBL/GenBank/DDBJ databases">
        <authorList>
            <person name="Seo M.-J."/>
            <person name="Seok Y.J."/>
            <person name="Cha I.-T."/>
        </authorList>
    </citation>
    <scope>NUCLEOTIDE SEQUENCE [LARGE SCALE GENOMIC DNA]</scope>
    <source>
        <strain evidence="3 4">NEU</strain>
    </source>
</reference>
<dbReference type="SUPFAM" id="SSF52096">
    <property type="entry name" value="ClpP/crotonase"/>
    <property type="match status" value="1"/>
</dbReference>
<dbReference type="EMBL" id="JRYB01000001">
    <property type="protein sequence ID" value="OIJ44546.1"/>
    <property type="molecule type" value="Genomic_DNA"/>
</dbReference>
<evidence type="ECO:0000256" key="1">
    <source>
        <dbReference type="SAM" id="SignalP"/>
    </source>
</evidence>
<sequence length="354" mass="37680">MAAGRHGKWVSTLAMASATILLLPNALAQAPAMTDPIPAQTARDVVQRTIQLVEAEGLYPRNQNEYASAKARLLAALDGTGVEVDRQSLFQHVNTMLGTLDADGHSSIRPPSTGHRVQQGLASTRVQGTASSFALVLTAHGVVLHWTPPQSMGDLQTEAPLFLQRFHADYATTPGADKACALVVDLSAQLGGNAWPPFIVMHPLFGQDNAAAWVGRDGKRTAFVNPPQLRQMEARFKGRADNPLQRFAGAPLAVFVDQRTSSAGEMLLIALMGEGPRTRTFGQTSYGATTANVAHRMADGSMLALTTSRYAIGDAPVIRGGIAPEVPTRPGESARETLLHAATWAAQSSPLCRH</sequence>
<organism evidence="3 4">
    <name type="scientific">Massilia timonae</name>
    <dbReference type="NCBI Taxonomy" id="47229"/>
    <lineage>
        <taxon>Bacteria</taxon>
        <taxon>Pseudomonadati</taxon>
        <taxon>Pseudomonadota</taxon>
        <taxon>Betaproteobacteria</taxon>
        <taxon>Burkholderiales</taxon>
        <taxon>Oxalobacteraceae</taxon>
        <taxon>Telluria group</taxon>
        <taxon>Massilia</taxon>
    </lineage>
</organism>
<accession>A0A1S2NHH4</accession>
<dbReference type="Proteomes" id="UP000180246">
    <property type="component" value="Unassembled WGS sequence"/>
</dbReference>
<dbReference type="GO" id="GO:0006508">
    <property type="term" value="P:proteolysis"/>
    <property type="evidence" value="ECO:0007669"/>
    <property type="project" value="InterPro"/>
</dbReference>
<name>A0A1S2NHH4_9BURK</name>
<protein>
    <submittedName>
        <fullName evidence="3">Peptidase S41 family protein</fullName>
    </submittedName>
</protein>
<evidence type="ECO:0000259" key="2">
    <source>
        <dbReference type="Pfam" id="PF03572"/>
    </source>
</evidence>
<dbReference type="GO" id="GO:0008236">
    <property type="term" value="F:serine-type peptidase activity"/>
    <property type="evidence" value="ECO:0007669"/>
    <property type="project" value="InterPro"/>
</dbReference>
<feature type="domain" description="Tail specific protease" evidence="2">
    <location>
        <begin position="177"/>
        <end position="326"/>
    </location>
</feature>
<proteinExistence type="predicted"/>
<dbReference type="Pfam" id="PF03572">
    <property type="entry name" value="Peptidase_S41"/>
    <property type="match status" value="1"/>
</dbReference>
<keyword evidence="1" id="KW-0732">Signal</keyword>
<gene>
    <name evidence="3" type="ORF">LO55_3401</name>
</gene>